<keyword evidence="8" id="KW-1185">Reference proteome</keyword>
<keyword evidence="2 4" id="KW-0833">Ubl conjugation pathway</keyword>
<feature type="domain" description="UBC core" evidence="6">
    <location>
        <begin position="3"/>
        <end position="177"/>
    </location>
</feature>
<dbReference type="PROSITE" id="PS00183">
    <property type="entry name" value="UBC_1"/>
    <property type="match status" value="1"/>
</dbReference>
<dbReference type="SUPFAM" id="SSF54495">
    <property type="entry name" value="UBC-like"/>
    <property type="match status" value="1"/>
</dbReference>
<dbReference type="InterPro" id="IPR016135">
    <property type="entry name" value="UBQ-conjugating_enzyme/RWD"/>
</dbReference>
<evidence type="ECO:0000256" key="5">
    <source>
        <dbReference type="SAM" id="MobiDB-lite"/>
    </source>
</evidence>
<dbReference type="InterPro" id="IPR023313">
    <property type="entry name" value="UBQ-conjugating_AS"/>
</dbReference>
<keyword evidence="4" id="KW-0547">Nucleotide-binding</keyword>
<dbReference type="AlphaFoldDB" id="A0AAW0EQY8"/>
<dbReference type="Pfam" id="PF00179">
    <property type="entry name" value="UQ_con"/>
    <property type="match status" value="1"/>
</dbReference>
<dbReference type="GO" id="GO:0016740">
    <property type="term" value="F:transferase activity"/>
    <property type="evidence" value="ECO:0007669"/>
    <property type="project" value="UniProtKB-KW"/>
</dbReference>
<comment type="caution">
    <text evidence="7">The sequence shown here is derived from an EMBL/GenBank/DDBJ whole genome shotgun (WGS) entry which is preliminary data.</text>
</comment>
<comment type="similarity">
    <text evidence="4">Belongs to the ubiquitin-conjugating enzyme family.</text>
</comment>
<organism evidence="7 8">
    <name type="scientific">Novymonas esmeraldas</name>
    <dbReference type="NCBI Taxonomy" id="1808958"/>
    <lineage>
        <taxon>Eukaryota</taxon>
        <taxon>Discoba</taxon>
        <taxon>Euglenozoa</taxon>
        <taxon>Kinetoplastea</taxon>
        <taxon>Metakinetoplastina</taxon>
        <taxon>Trypanosomatida</taxon>
        <taxon>Trypanosomatidae</taxon>
        <taxon>Novymonas</taxon>
    </lineage>
</organism>
<evidence type="ECO:0000256" key="3">
    <source>
        <dbReference type="PROSITE-ProRule" id="PRU10133"/>
    </source>
</evidence>
<dbReference type="InterPro" id="IPR000608">
    <property type="entry name" value="UBC"/>
</dbReference>
<dbReference type="EMBL" id="JAECZO010000080">
    <property type="protein sequence ID" value="KAK7196585.1"/>
    <property type="molecule type" value="Genomic_DNA"/>
</dbReference>
<evidence type="ECO:0000313" key="7">
    <source>
        <dbReference type="EMBL" id="KAK7196585.1"/>
    </source>
</evidence>
<dbReference type="GO" id="GO:0005524">
    <property type="term" value="F:ATP binding"/>
    <property type="evidence" value="ECO:0007669"/>
    <property type="project" value="UniProtKB-UniRule"/>
</dbReference>
<dbReference type="Gene3D" id="3.10.110.10">
    <property type="entry name" value="Ubiquitin Conjugating Enzyme"/>
    <property type="match status" value="1"/>
</dbReference>
<evidence type="ECO:0000313" key="8">
    <source>
        <dbReference type="Proteomes" id="UP001430356"/>
    </source>
</evidence>
<feature type="region of interest" description="Disordered" evidence="5">
    <location>
        <begin position="34"/>
        <end position="53"/>
    </location>
</feature>
<dbReference type="CDD" id="cd23812">
    <property type="entry name" value="UBCc_ScPEX4-like"/>
    <property type="match status" value="1"/>
</dbReference>
<evidence type="ECO:0000256" key="4">
    <source>
        <dbReference type="RuleBase" id="RU362109"/>
    </source>
</evidence>
<reference evidence="7 8" key="1">
    <citation type="journal article" date="2021" name="MBio">
        <title>A New Model Trypanosomatid, Novymonas esmeraldas: Genomic Perception of Its 'Candidatus Pandoraea novymonadis' Endosymbiont.</title>
        <authorList>
            <person name="Zakharova A."/>
            <person name="Saura A."/>
            <person name="Butenko A."/>
            <person name="Podesvova L."/>
            <person name="Warmusova S."/>
            <person name="Kostygov A.Y."/>
            <person name="Nenarokova A."/>
            <person name="Lukes J."/>
            <person name="Opperdoes F.R."/>
            <person name="Yurchenko V."/>
        </authorList>
    </citation>
    <scope>NUCLEOTIDE SEQUENCE [LARGE SCALE GENOMIC DNA]</scope>
    <source>
        <strain evidence="7 8">E262AT.01</strain>
    </source>
</reference>
<dbReference type="PROSITE" id="PS50127">
    <property type="entry name" value="UBC_2"/>
    <property type="match status" value="1"/>
</dbReference>
<dbReference type="Proteomes" id="UP001430356">
    <property type="component" value="Unassembled WGS sequence"/>
</dbReference>
<accession>A0AAW0EQY8</accession>
<keyword evidence="1" id="KW-0808">Transferase</keyword>
<evidence type="ECO:0000256" key="2">
    <source>
        <dbReference type="ARBA" id="ARBA00022786"/>
    </source>
</evidence>
<proteinExistence type="inferred from homology"/>
<sequence length="186" mass="20245">MPNPLVRLGKELKEASEHPDPDIHLELYDPATEASNTAAAAPPAPLLPSSSSSSQPNLYRWLAVLRGPPDTPYEGGSYRLVLNIPRDYPLVPPKAAFITPVFHPNVEFTTGNVCLDILKRRWSPVWTLSSVCRAIVNLLAEPESDSPFNCDAGNLLRAGDREGFESLVRYYAITAAGAPAFTDDST</sequence>
<evidence type="ECO:0000256" key="1">
    <source>
        <dbReference type="ARBA" id="ARBA00022679"/>
    </source>
</evidence>
<protein>
    <submittedName>
        <fullName evidence="7">Ubiquitin-conjugating enzyme E2</fullName>
    </submittedName>
</protein>
<name>A0AAW0EQY8_9TRYP</name>
<evidence type="ECO:0000259" key="6">
    <source>
        <dbReference type="PROSITE" id="PS50127"/>
    </source>
</evidence>
<feature type="active site" description="Glycyl thioester intermediate" evidence="3">
    <location>
        <position position="114"/>
    </location>
</feature>
<gene>
    <name evidence="7" type="ORF">NESM_000596800</name>
</gene>
<dbReference type="PANTHER" id="PTHR24067">
    <property type="entry name" value="UBIQUITIN-CONJUGATING ENZYME E2"/>
    <property type="match status" value="1"/>
</dbReference>
<feature type="region of interest" description="Disordered" evidence="5">
    <location>
        <begin position="1"/>
        <end position="29"/>
    </location>
</feature>
<keyword evidence="4" id="KW-0067">ATP-binding</keyword>
<feature type="compositionally biased region" description="Basic and acidic residues" evidence="5">
    <location>
        <begin position="8"/>
        <end position="27"/>
    </location>
</feature>
<dbReference type="InterPro" id="IPR050113">
    <property type="entry name" value="Ub_conjugating_enzyme"/>
</dbReference>
<dbReference type="SMART" id="SM00212">
    <property type="entry name" value="UBCc"/>
    <property type="match status" value="1"/>
</dbReference>